<feature type="transmembrane region" description="Helical" evidence="7">
    <location>
        <begin position="293"/>
        <end position="317"/>
    </location>
</feature>
<feature type="transmembrane region" description="Helical" evidence="7">
    <location>
        <begin position="242"/>
        <end position="259"/>
    </location>
</feature>
<sequence length="453" mass="48161">MEILIGLLLLIVMLVVGVPVFWTFLGVAIFLVVSLDYDPIFLLPYGYSQLNSPLLLAIPLFIIAGKLIERGGLGDVIVEWTEVLLGRIRGGLGVTTVVACAIFGSISGSALAALSTIGSIMFSKLHRAGYPRGFAAALVANASILGLLIPPSGIMILYAWIANVSVLAAFLSTLLPGIILLVLLSAINLIFMRGRMRRGVSVGAKAGAMGRMGETPVSPQVPERMPFGTQAKAFGAKTVKGIPALVLPVIILGGIYGGVFTTVEAAVVAALYAIPVGLWVYRRLRVFELREVLIEAAGTTGVVMVMAYAMMILSRVFTMENLPTAVGDFLFAISESPVVILIMINVFIIILGMLIDDVSGTLLITPILLPVAVGIGVDPIHFAAILGVNLGMANITPPTAPLLYFGSQLGNAPINEMMKPTLVMIFCAWIPTLIATTYIPELSLWLPQMILDY</sequence>
<evidence type="ECO:0000259" key="8">
    <source>
        <dbReference type="Pfam" id="PF06808"/>
    </source>
</evidence>
<dbReference type="InterPro" id="IPR004681">
    <property type="entry name" value="TRAP_DctM"/>
</dbReference>
<reference evidence="10" key="1">
    <citation type="journal article" date="2019" name="Int. J. Syst. Evol. Microbiol.">
        <title>The Global Catalogue of Microorganisms (GCM) 10K type strain sequencing project: providing services to taxonomists for standard genome sequencing and annotation.</title>
        <authorList>
            <consortium name="The Broad Institute Genomics Platform"/>
            <consortium name="The Broad Institute Genome Sequencing Center for Infectious Disease"/>
            <person name="Wu L."/>
            <person name="Ma J."/>
        </authorList>
    </citation>
    <scope>NUCLEOTIDE SEQUENCE [LARGE SCALE GENOMIC DNA]</scope>
    <source>
        <strain evidence="10">JCM 15900</strain>
    </source>
</reference>
<feature type="transmembrane region" description="Helical" evidence="7">
    <location>
        <begin position="265"/>
        <end position="281"/>
    </location>
</feature>
<dbReference type="InterPro" id="IPR010656">
    <property type="entry name" value="DctM"/>
</dbReference>
<evidence type="ECO:0000256" key="7">
    <source>
        <dbReference type="SAM" id="Phobius"/>
    </source>
</evidence>
<dbReference type="EMBL" id="BAAAPZ010000017">
    <property type="protein sequence ID" value="GAA2104674.1"/>
    <property type="molecule type" value="Genomic_DNA"/>
</dbReference>
<protein>
    <submittedName>
        <fullName evidence="9">TRAP transporter large permease</fullName>
    </submittedName>
</protein>
<organism evidence="9 10">
    <name type="scientific">Brevibacterium salitolerans</name>
    <dbReference type="NCBI Taxonomy" id="1403566"/>
    <lineage>
        <taxon>Bacteria</taxon>
        <taxon>Bacillati</taxon>
        <taxon>Actinomycetota</taxon>
        <taxon>Actinomycetes</taxon>
        <taxon>Micrococcales</taxon>
        <taxon>Brevibacteriaceae</taxon>
        <taxon>Brevibacterium</taxon>
    </lineage>
</organism>
<comment type="subcellular location">
    <subcellularLocation>
        <location evidence="1">Cell inner membrane</location>
        <topology evidence="1">Multi-pass membrane protein</topology>
    </subcellularLocation>
</comment>
<name>A0ABP5IQP7_9MICO</name>
<keyword evidence="3" id="KW-0997">Cell inner membrane</keyword>
<proteinExistence type="predicted"/>
<gene>
    <name evidence="9" type="ORF">GCM10009823_29510</name>
</gene>
<dbReference type="NCBIfam" id="TIGR00786">
    <property type="entry name" value="dctM"/>
    <property type="match status" value="1"/>
</dbReference>
<dbReference type="PANTHER" id="PTHR33362:SF2">
    <property type="entry name" value="TRAP TRANSPORTER LARGE PERMEASE PROTEIN"/>
    <property type="match status" value="1"/>
</dbReference>
<feature type="transmembrane region" description="Helical" evidence="7">
    <location>
        <begin position="6"/>
        <end position="33"/>
    </location>
</feature>
<evidence type="ECO:0000256" key="1">
    <source>
        <dbReference type="ARBA" id="ARBA00004429"/>
    </source>
</evidence>
<feature type="transmembrane region" description="Helical" evidence="7">
    <location>
        <begin position="329"/>
        <end position="355"/>
    </location>
</feature>
<keyword evidence="5 7" id="KW-1133">Transmembrane helix</keyword>
<keyword evidence="6 7" id="KW-0472">Membrane</keyword>
<feature type="transmembrane region" description="Helical" evidence="7">
    <location>
        <begin position="367"/>
        <end position="388"/>
    </location>
</feature>
<evidence type="ECO:0000256" key="6">
    <source>
        <dbReference type="ARBA" id="ARBA00023136"/>
    </source>
</evidence>
<dbReference type="RefSeq" id="WP_291795780.1">
    <property type="nucleotide sequence ID" value="NZ_BAAAPZ010000017.1"/>
</dbReference>
<keyword evidence="2" id="KW-1003">Cell membrane</keyword>
<keyword evidence="4 7" id="KW-0812">Transmembrane</keyword>
<feature type="domain" description="TRAP C4-dicarboxylate transport system permease DctM subunit" evidence="8">
    <location>
        <begin position="7"/>
        <end position="442"/>
    </location>
</feature>
<feature type="transmembrane region" description="Helical" evidence="7">
    <location>
        <begin position="93"/>
        <end position="122"/>
    </location>
</feature>
<dbReference type="PIRSF" id="PIRSF006066">
    <property type="entry name" value="HI0050"/>
    <property type="match status" value="1"/>
</dbReference>
<evidence type="ECO:0000256" key="4">
    <source>
        <dbReference type="ARBA" id="ARBA00022692"/>
    </source>
</evidence>
<dbReference type="PANTHER" id="PTHR33362">
    <property type="entry name" value="SIALIC ACID TRAP TRANSPORTER PERMEASE PROTEIN SIAT-RELATED"/>
    <property type="match status" value="1"/>
</dbReference>
<evidence type="ECO:0000256" key="5">
    <source>
        <dbReference type="ARBA" id="ARBA00022989"/>
    </source>
</evidence>
<feature type="transmembrane region" description="Helical" evidence="7">
    <location>
        <begin position="167"/>
        <end position="191"/>
    </location>
</feature>
<comment type="caution">
    <text evidence="9">The sequence shown here is derived from an EMBL/GenBank/DDBJ whole genome shotgun (WGS) entry which is preliminary data.</text>
</comment>
<dbReference type="Proteomes" id="UP001500984">
    <property type="component" value="Unassembled WGS sequence"/>
</dbReference>
<accession>A0ABP5IQP7</accession>
<feature type="transmembrane region" description="Helical" evidence="7">
    <location>
        <begin position="134"/>
        <end position="161"/>
    </location>
</feature>
<evidence type="ECO:0000256" key="3">
    <source>
        <dbReference type="ARBA" id="ARBA00022519"/>
    </source>
</evidence>
<evidence type="ECO:0000313" key="9">
    <source>
        <dbReference type="EMBL" id="GAA2104674.1"/>
    </source>
</evidence>
<evidence type="ECO:0000313" key="10">
    <source>
        <dbReference type="Proteomes" id="UP001500984"/>
    </source>
</evidence>
<evidence type="ECO:0000256" key="2">
    <source>
        <dbReference type="ARBA" id="ARBA00022475"/>
    </source>
</evidence>
<feature type="transmembrane region" description="Helical" evidence="7">
    <location>
        <begin position="421"/>
        <end position="439"/>
    </location>
</feature>
<dbReference type="Pfam" id="PF06808">
    <property type="entry name" value="DctM"/>
    <property type="match status" value="1"/>
</dbReference>
<keyword evidence="10" id="KW-1185">Reference proteome</keyword>